<reference evidence="1 3" key="1">
    <citation type="submission" date="2018-10" db="EMBL/GenBank/DDBJ databases">
        <title>Genomic Encyclopedia of Archaeal and Bacterial Type Strains, Phase II (KMG-II): from individual species to whole genera.</title>
        <authorList>
            <person name="Goeker M."/>
        </authorList>
    </citation>
    <scope>NUCLEOTIDE SEQUENCE [LARGE SCALE GENOMIC DNA]</scope>
    <source>
        <strain evidence="1 3">DSM 19624</strain>
    </source>
</reference>
<dbReference type="Proteomes" id="UP000297429">
    <property type="component" value="Unassembled WGS sequence"/>
</dbReference>
<evidence type="ECO:0000313" key="2">
    <source>
        <dbReference type="EMBL" id="TFB28351.1"/>
    </source>
</evidence>
<evidence type="ECO:0000313" key="1">
    <source>
        <dbReference type="EMBL" id="RLJ69588.1"/>
    </source>
</evidence>
<dbReference type="Proteomes" id="UP000273898">
    <property type="component" value="Unassembled WGS sequence"/>
</dbReference>
<dbReference type="EMBL" id="RCCK01000016">
    <property type="protein sequence ID" value="RLJ69588.1"/>
    <property type="molecule type" value="Genomic_DNA"/>
</dbReference>
<evidence type="ECO:0000313" key="4">
    <source>
        <dbReference type="Proteomes" id="UP000297429"/>
    </source>
</evidence>
<evidence type="ECO:0000313" key="3">
    <source>
        <dbReference type="Proteomes" id="UP000273898"/>
    </source>
</evidence>
<dbReference type="OrthoDB" id="665435at2"/>
<dbReference type="EMBL" id="SOPX01000006">
    <property type="protein sequence ID" value="TFB28351.1"/>
    <property type="molecule type" value="Genomic_DNA"/>
</dbReference>
<reference evidence="2 4" key="2">
    <citation type="submission" date="2019-03" db="EMBL/GenBank/DDBJ databases">
        <authorList>
            <person name="He R.-H."/>
        </authorList>
    </citation>
    <scope>NUCLEOTIDE SEQUENCE [LARGE SCALE GENOMIC DNA]</scope>
    <source>
        <strain evidence="2 4">DSM 19624</strain>
    </source>
</reference>
<dbReference type="InterPro" id="IPR046233">
    <property type="entry name" value="DUF6266"/>
</dbReference>
<organism evidence="1 3">
    <name type="scientific">Pedobacter alluvionis</name>
    <dbReference type="NCBI Taxonomy" id="475253"/>
    <lineage>
        <taxon>Bacteria</taxon>
        <taxon>Pseudomonadati</taxon>
        <taxon>Bacteroidota</taxon>
        <taxon>Sphingobacteriia</taxon>
        <taxon>Sphingobacteriales</taxon>
        <taxon>Sphingobacteriaceae</taxon>
        <taxon>Pedobacter</taxon>
    </lineage>
</organism>
<gene>
    <name evidence="1" type="ORF">BCL90_5186</name>
    <name evidence="2" type="ORF">E3V97_22985</name>
</gene>
<protein>
    <submittedName>
        <fullName evidence="1">Uncharacterized protein</fullName>
    </submittedName>
</protein>
<sequence>MATYSKGANGAFSGKVGSVIGSNWRSIDYLRGLPKKSSKPSTEPQLAQRAKFALAALYLSPIKDILNIGFKDKQLNKITGYNAAVKIFLNQAVGGSYPDFAIDFSQVVMSRGSLSVFHGLNASLQGADLVLNWQSILNRYNSFTDDSLTVVLFNATKSMYLVYEDAQRAALTYTAVIGAGFSGDVFHGWAFAVKRDAMAVANSQYLGTYTIP</sequence>
<dbReference type="AlphaFoldDB" id="A0A497XS15"/>
<proteinExistence type="predicted"/>
<dbReference type="Pfam" id="PF19781">
    <property type="entry name" value="DUF6266"/>
    <property type="match status" value="1"/>
</dbReference>
<comment type="caution">
    <text evidence="1">The sequence shown here is derived from an EMBL/GenBank/DDBJ whole genome shotgun (WGS) entry which is preliminary data.</text>
</comment>
<accession>A0A497XS15</accession>
<dbReference type="RefSeq" id="WP_121287979.1">
    <property type="nucleotide sequence ID" value="NZ_RCCK01000016.1"/>
</dbReference>
<name>A0A497XS15_9SPHI</name>
<keyword evidence="4" id="KW-1185">Reference proteome</keyword>